<reference evidence="7 8" key="1">
    <citation type="submission" date="2019-12" db="EMBL/GenBank/DDBJ databases">
        <title>Halocatena pleomorpha gen. nov. sp. nov., an extremely halophilic archaeon of family Halobacteriaceae isolated from saltpan soil.</title>
        <authorList>
            <person name="Pal Y."/>
            <person name="Verma A."/>
            <person name="Krishnamurthi S."/>
            <person name="Kumar P."/>
        </authorList>
    </citation>
    <scope>NUCLEOTIDE SEQUENCE [LARGE SCALE GENOMIC DNA]</scope>
    <source>
        <strain evidence="7 8">JCM 16495</strain>
    </source>
</reference>
<evidence type="ECO:0000256" key="3">
    <source>
        <dbReference type="ARBA" id="ARBA00022989"/>
    </source>
</evidence>
<dbReference type="Pfam" id="PF04893">
    <property type="entry name" value="Yip1"/>
    <property type="match status" value="1"/>
</dbReference>
<keyword evidence="3 5" id="KW-1133">Transmembrane helix</keyword>
<keyword evidence="8" id="KW-1185">Reference proteome</keyword>
<evidence type="ECO:0000256" key="2">
    <source>
        <dbReference type="ARBA" id="ARBA00022692"/>
    </source>
</evidence>
<comment type="caution">
    <text evidence="7">The sequence shown here is derived from an EMBL/GenBank/DDBJ whole genome shotgun (WGS) entry which is preliminary data.</text>
</comment>
<dbReference type="InterPro" id="IPR006977">
    <property type="entry name" value="Yip1_dom"/>
</dbReference>
<feature type="transmembrane region" description="Helical" evidence="5">
    <location>
        <begin position="142"/>
        <end position="168"/>
    </location>
</feature>
<feature type="transmembrane region" description="Helical" evidence="5">
    <location>
        <begin position="107"/>
        <end position="130"/>
    </location>
</feature>
<evidence type="ECO:0000313" key="7">
    <source>
        <dbReference type="EMBL" id="MWG35509.1"/>
    </source>
</evidence>
<dbReference type="EMBL" id="WSZK01000023">
    <property type="protein sequence ID" value="MWG35509.1"/>
    <property type="molecule type" value="Genomic_DNA"/>
</dbReference>
<dbReference type="AlphaFoldDB" id="A0A6B0GPM7"/>
<evidence type="ECO:0000256" key="5">
    <source>
        <dbReference type="SAM" id="Phobius"/>
    </source>
</evidence>
<feature type="transmembrane region" description="Helical" evidence="5">
    <location>
        <begin position="188"/>
        <end position="210"/>
    </location>
</feature>
<dbReference type="Proteomes" id="UP000451471">
    <property type="component" value="Unassembled WGS sequence"/>
</dbReference>
<evidence type="ECO:0000256" key="4">
    <source>
        <dbReference type="ARBA" id="ARBA00023136"/>
    </source>
</evidence>
<proteinExistence type="predicted"/>
<keyword evidence="2 5" id="KW-0812">Transmembrane</keyword>
<gene>
    <name evidence="7" type="ORF">GQS65_13610</name>
</gene>
<sequence>MLGPLRRPDSYFQRHTPGLRLRRAMTVALLVALVATATIGVFGYTLAERAGDTTVTVDNENRPDEWVCEQHGDDPDSPFADGCDQPAEREVRASSLVWDAVEGQLPLVFFASLSGWFFGGVGMHLLTALAGGEGSFGDSLAVAGWAQAATLPQFVVLGVVFFTFASGFDFGGGEAALRSQVATLRSDLQHPLVVLGAVVTTVWQAAVYYHGMRHARNVSSDAALGIAVVVGLLSLAGTVL</sequence>
<evidence type="ECO:0000313" key="8">
    <source>
        <dbReference type="Proteomes" id="UP000451471"/>
    </source>
</evidence>
<evidence type="ECO:0000256" key="1">
    <source>
        <dbReference type="ARBA" id="ARBA00004141"/>
    </source>
</evidence>
<keyword evidence="4 5" id="KW-0472">Membrane</keyword>
<comment type="subcellular location">
    <subcellularLocation>
        <location evidence="1">Membrane</location>
        <topology evidence="1">Multi-pass membrane protein</topology>
    </subcellularLocation>
</comment>
<accession>A0A6B0GPM7</accession>
<dbReference type="OrthoDB" id="116519at2157"/>
<protein>
    <recommendedName>
        <fullName evidence="6">Yip1 domain-containing protein</fullName>
    </recommendedName>
</protein>
<dbReference type="RefSeq" id="WP_158205180.1">
    <property type="nucleotide sequence ID" value="NZ_WSZK01000023.1"/>
</dbReference>
<feature type="transmembrane region" description="Helical" evidence="5">
    <location>
        <begin position="21"/>
        <end position="44"/>
    </location>
</feature>
<dbReference type="GO" id="GO:0016020">
    <property type="term" value="C:membrane"/>
    <property type="evidence" value="ECO:0007669"/>
    <property type="project" value="UniProtKB-SubCell"/>
</dbReference>
<feature type="transmembrane region" description="Helical" evidence="5">
    <location>
        <begin position="222"/>
        <end position="239"/>
    </location>
</feature>
<feature type="domain" description="Yip1" evidence="6">
    <location>
        <begin position="5"/>
        <end position="239"/>
    </location>
</feature>
<evidence type="ECO:0000259" key="6">
    <source>
        <dbReference type="Pfam" id="PF04893"/>
    </source>
</evidence>
<organism evidence="7 8">
    <name type="scientific">Halomarina oriensis</name>
    <dbReference type="NCBI Taxonomy" id="671145"/>
    <lineage>
        <taxon>Archaea</taxon>
        <taxon>Methanobacteriati</taxon>
        <taxon>Methanobacteriota</taxon>
        <taxon>Stenosarchaea group</taxon>
        <taxon>Halobacteria</taxon>
        <taxon>Halobacteriales</taxon>
        <taxon>Natronomonadaceae</taxon>
        <taxon>Halomarina</taxon>
    </lineage>
</organism>
<name>A0A6B0GPM7_9EURY</name>